<keyword evidence="8 10" id="KW-0067">ATP-binding</keyword>
<accession>A0ABT8MJ37</accession>
<keyword evidence="6" id="KW-0255">Endonuclease</keyword>
<dbReference type="InterPro" id="IPR051268">
    <property type="entry name" value="Type-I_R_enzyme_R_subunit"/>
</dbReference>
<keyword evidence="11" id="KW-0175">Coiled coil</keyword>
<evidence type="ECO:0000256" key="7">
    <source>
        <dbReference type="ARBA" id="ARBA00022801"/>
    </source>
</evidence>
<dbReference type="Proteomes" id="UP001169491">
    <property type="component" value="Unassembled WGS sequence"/>
</dbReference>
<dbReference type="Pfam" id="PF11867">
    <property type="entry name" value="T1RH-like_C"/>
    <property type="match status" value="1"/>
</dbReference>
<dbReference type="PANTHER" id="PTHR30195">
    <property type="entry name" value="TYPE I SITE-SPECIFIC DEOXYRIBONUCLEASE PROTEIN SUBUNIT M AND R"/>
    <property type="match status" value="1"/>
</dbReference>
<dbReference type="Gene3D" id="3.90.1570.50">
    <property type="match status" value="1"/>
</dbReference>
<dbReference type="SUPFAM" id="SSF52540">
    <property type="entry name" value="P-loop containing nucleoside triphosphate hydrolases"/>
    <property type="match status" value="1"/>
</dbReference>
<keyword evidence="14" id="KW-1185">Reference proteome</keyword>
<dbReference type="Pfam" id="PF22679">
    <property type="entry name" value="T1R_D3-like"/>
    <property type="match status" value="1"/>
</dbReference>
<dbReference type="EC" id="3.1.21.3" evidence="10"/>
<organism evidence="13 14">
    <name type="scientific">Pseudidiomarina terrestris</name>
    <dbReference type="NCBI Taxonomy" id="2820060"/>
    <lineage>
        <taxon>Bacteria</taxon>
        <taxon>Pseudomonadati</taxon>
        <taxon>Pseudomonadota</taxon>
        <taxon>Gammaproteobacteria</taxon>
        <taxon>Alteromonadales</taxon>
        <taxon>Idiomarinaceae</taxon>
        <taxon>Pseudidiomarina</taxon>
    </lineage>
</organism>
<dbReference type="PROSITE" id="PS51192">
    <property type="entry name" value="HELICASE_ATP_BIND_1"/>
    <property type="match status" value="1"/>
</dbReference>
<dbReference type="Pfam" id="PF04313">
    <property type="entry name" value="HSDR_N"/>
    <property type="match status" value="1"/>
</dbReference>
<dbReference type="InterPro" id="IPR004473">
    <property type="entry name" value="Restrct_endonuc_typeI_HsdR"/>
</dbReference>
<protein>
    <recommendedName>
        <fullName evidence="10">Type I restriction enzyme endonuclease subunit</fullName>
        <shortName evidence="10">R protein</shortName>
        <ecNumber evidence="10">3.1.21.3</ecNumber>
    </recommendedName>
</protein>
<comment type="function">
    <text evidence="10">Subunit R is required for both nuclease and ATPase activities, but not for modification.</text>
</comment>
<evidence type="ECO:0000256" key="5">
    <source>
        <dbReference type="ARBA" id="ARBA00022747"/>
    </source>
</evidence>
<dbReference type="InterPro" id="IPR007409">
    <property type="entry name" value="Restrct_endonuc_type1_HsdR_N"/>
</dbReference>
<dbReference type="CDD" id="cd18800">
    <property type="entry name" value="SF2_C_EcoR124I-like"/>
    <property type="match status" value="1"/>
</dbReference>
<dbReference type="InterPro" id="IPR040980">
    <property type="entry name" value="SWI2_SNF2"/>
</dbReference>
<reference evidence="13 14" key="1">
    <citation type="submission" date="2021-03" db="EMBL/GenBank/DDBJ databases">
        <title>Pseudidiomarina terrestris, a new bacterium isolated from saline soil.</title>
        <authorList>
            <person name="Galisteo C."/>
            <person name="De La Haba R."/>
            <person name="Sanchez-Porro C."/>
            <person name="Ventosa A."/>
        </authorList>
    </citation>
    <scope>NUCLEOTIDE SEQUENCE [LARGE SCALE GENOMIC DNA]</scope>
    <source>
        <strain evidence="14">1APR75-15</strain>
    </source>
</reference>
<evidence type="ECO:0000256" key="8">
    <source>
        <dbReference type="ARBA" id="ARBA00022840"/>
    </source>
</evidence>
<keyword evidence="3" id="KW-0540">Nuclease</keyword>
<evidence type="ECO:0000256" key="11">
    <source>
        <dbReference type="SAM" id="Coils"/>
    </source>
</evidence>
<dbReference type="PANTHER" id="PTHR30195:SF15">
    <property type="entry name" value="TYPE I RESTRICTION ENZYME HINDI ENDONUCLEASE SUBUNIT"/>
    <property type="match status" value="1"/>
</dbReference>
<feature type="domain" description="Helicase ATP-binding" evidence="12">
    <location>
        <begin position="266"/>
        <end position="437"/>
    </location>
</feature>
<dbReference type="NCBIfam" id="TIGR00348">
    <property type="entry name" value="hsdR"/>
    <property type="match status" value="1"/>
</dbReference>
<comment type="caution">
    <text evidence="13">The sequence shown here is derived from an EMBL/GenBank/DDBJ whole genome shotgun (WGS) entry which is preliminary data.</text>
</comment>
<dbReference type="InterPro" id="IPR021810">
    <property type="entry name" value="T1RH-like_C"/>
</dbReference>
<comment type="catalytic activity">
    <reaction evidence="1 10">
        <text>Endonucleolytic cleavage of DNA to give random double-stranded fragments with terminal 5'-phosphates, ATP is simultaneously hydrolyzed.</text>
        <dbReference type="EC" id="3.1.21.3"/>
    </reaction>
</comment>
<dbReference type="Pfam" id="PF18766">
    <property type="entry name" value="SWI2_SNF2"/>
    <property type="match status" value="1"/>
</dbReference>
<evidence type="ECO:0000313" key="14">
    <source>
        <dbReference type="Proteomes" id="UP001169491"/>
    </source>
</evidence>
<dbReference type="SMART" id="SM00487">
    <property type="entry name" value="DEXDc"/>
    <property type="match status" value="1"/>
</dbReference>
<dbReference type="InterPro" id="IPR055180">
    <property type="entry name" value="HsdR_RecA-like_helicase_dom_2"/>
</dbReference>
<evidence type="ECO:0000256" key="2">
    <source>
        <dbReference type="ARBA" id="ARBA00008598"/>
    </source>
</evidence>
<dbReference type="EMBL" id="JAGGJC010000003">
    <property type="protein sequence ID" value="MDN7129967.1"/>
    <property type="molecule type" value="Genomic_DNA"/>
</dbReference>
<evidence type="ECO:0000256" key="9">
    <source>
        <dbReference type="ARBA" id="ARBA00023125"/>
    </source>
</evidence>
<dbReference type="RefSeq" id="WP_301834644.1">
    <property type="nucleotide sequence ID" value="NZ_JAGGJC010000003.1"/>
</dbReference>
<feature type="coiled-coil region" evidence="11">
    <location>
        <begin position="869"/>
        <end position="896"/>
    </location>
</feature>
<dbReference type="CDD" id="cd18030">
    <property type="entry name" value="DEXHc_RE_I_HsdR"/>
    <property type="match status" value="1"/>
</dbReference>
<keyword evidence="7 10" id="KW-0378">Hydrolase</keyword>
<dbReference type="InterPro" id="IPR027417">
    <property type="entry name" value="P-loop_NTPase"/>
</dbReference>
<evidence type="ECO:0000259" key="12">
    <source>
        <dbReference type="PROSITE" id="PS51192"/>
    </source>
</evidence>
<comment type="subunit">
    <text evidence="10">The type I restriction/modification system is composed of three polypeptides R, M and S.</text>
</comment>
<dbReference type="GO" id="GO:0009035">
    <property type="term" value="F:type I site-specific deoxyribonuclease activity"/>
    <property type="evidence" value="ECO:0007669"/>
    <property type="project" value="UniProtKB-EC"/>
</dbReference>
<sequence>MMKGCGTEWHLAEKPALEYLQTLGYEFIDKEQHAAQRGAENQVIFRPHLIAALQRLNGISEQDAIAAVAELARKEDNEEWVEIMRGDFARNVEGQATQKTLKVIDFQNPSNNQLAVTQQLYVKAEKSRIPDVVLYVNGLPLVVIEAKSPINHKDKNGEAFDQLKQYERDIPRLFFTNLFNIVTDGTTVLYGATGAPAKFYGYWRDTHPREDNFDNELQKGLWSLLEPSRLLDILAHFVVFEREEGKVIKKIARYQQFRAVNKMVERVAEGKHKRGLIWHTQGSGKSLTMVFAALKLKHHRTVKVEKGQSSALANPNLLILTDRKDLDTQIGNTFIATGLPNPTPIKSIKQLRELMSVGVDGQTLLSTIFKFEGSTKAIPNSENWIVMVDECHRTQEKDLGAALRATLPNATFFGFTGTPVKKNDKNTYENFGVVGEGYLDKYGIDDAVRDNATVPIRYTSRKTEWQIDEAKIDSLFDTWFADLSDEQLAQIKKRGVRLADLVRHPKRIELIAFDLWTHFKEYAKPDGFKAQLVAYDREAVVLYKQALDTLIASEYERQGMSKEDALRLSQEATACVYSKSQEDDKPSENQHKNEVREKLVTWYVDDTAEDELKRRFKLRHENPQILIVCDKLLTGFDAPAEAVMYLDKPLKEHTLLQAIARTNRVADAKKKQGLIVDYIGVSKHLDEALASYRAEDVQNAMRDLDGLRSELEAAQRELLVYVKGIKRTGKDVRAEYDALIKAIGTEDEWILFQRKVRNFVTLYEALAPDPCVIPMSYDLKWFANFLLFGKQVFEKKESFEQAEYSEKIRQMLEEHLHVTGLSTVVKLRSVIDGEFWDDFEDAEDESEEDKRAAALKKTTELRKITEAKLAENQHQYAKFSEKLKELIERMDDQQLSWGEKLKAAQEYAKQLDEEGKAYEGTGMSFEGHALLKVIEAIEGDDVDADTQRQLAETAEQLYSDIDLAPKLWHTKEGLRKELRQRVRSAAHQLGCKQLKQLPIEIEQIAIKYFARSQHE</sequence>
<keyword evidence="9 10" id="KW-0238">DNA-binding</keyword>
<dbReference type="Gene3D" id="3.40.50.300">
    <property type="entry name" value="P-loop containing nucleotide triphosphate hydrolases"/>
    <property type="match status" value="2"/>
</dbReference>
<gene>
    <name evidence="13" type="ORF">J6I92_08790</name>
</gene>
<dbReference type="InterPro" id="IPR014001">
    <property type="entry name" value="Helicase_ATP-bd"/>
</dbReference>
<evidence type="ECO:0000313" key="13">
    <source>
        <dbReference type="EMBL" id="MDN7129967.1"/>
    </source>
</evidence>
<proteinExistence type="inferred from homology"/>
<evidence type="ECO:0000256" key="4">
    <source>
        <dbReference type="ARBA" id="ARBA00022741"/>
    </source>
</evidence>
<keyword evidence="5 10" id="KW-0680">Restriction system</keyword>
<evidence type="ECO:0000256" key="1">
    <source>
        <dbReference type="ARBA" id="ARBA00000851"/>
    </source>
</evidence>
<keyword evidence="4 10" id="KW-0547">Nucleotide-binding</keyword>
<evidence type="ECO:0000256" key="3">
    <source>
        <dbReference type="ARBA" id="ARBA00022722"/>
    </source>
</evidence>
<dbReference type="CDD" id="cd22332">
    <property type="entry name" value="HsdR_N"/>
    <property type="match status" value="1"/>
</dbReference>
<name>A0ABT8MJ37_9GAMM</name>
<comment type="similarity">
    <text evidence="2 10">Belongs to the HsdR family.</text>
</comment>
<evidence type="ECO:0000256" key="6">
    <source>
        <dbReference type="ARBA" id="ARBA00022759"/>
    </source>
</evidence>
<evidence type="ECO:0000256" key="10">
    <source>
        <dbReference type="RuleBase" id="RU364115"/>
    </source>
</evidence>